<dbReference type="Proteomes" id="UP000288216">
    <property type="component" value="Unassembled WGS sequence"/>
</dbReference>
<evidence type="ECO:0000259" key="3">
    <source>
        <dbReference type="PROSITE" id="PS50114"/>
    </source>
</evidence>
<dbReference type="CDD" id="cd00202">
    <property type="entry name" value="ZnF_GATA"/>
    <property type="match status" value="1"/>
</dbReference>
<evidence type="ECO:0000256" key="1">
    <source>
        <dbReference type="ARBA" id="ARBA00023242"/>
    </source>
</evidence>
<dbReference type="Pfam" id="PF00320">
    <property type="entry name" value="GATA"/>
    <property type="match status" value="1"/>
</dbReference>
<dbReference type="SMART" id="SM00401">
    <property type="entry name" value="ZnF_GATA"/>
    <property type="match status" value="1"/>
</dbReference>
<dbReference type="OrthoDB" id="2193595at2759"/>
<keyword evidence="1" id="KW-0539">Nucleus</keyword>
<dbReference type="PROSITE" id="PS50114">
    <property type="entry name" value="GATA_ZN_FINGER_2"/>
    <property type="match status" value="1"/>
</dbReference>
<keyword evidence="2" id="KW-0863">Zinc-finger</keyword>
<feature type="non-terminal residue" evidence="4">
    <location>
        <position position="126"/>
    </location>
</feature>
<evidence type="ECO:0000256" key="2">
    <source>
        <dbReference type="PROSITE-ProRule" id="PRU00094"/>
    </source>
</evidence>
<dbReference type="EMBL" id="BFAA01023997">
    <property type="protein sequence ID" value="GCB81269.1"/>
    <property type="molecule type" value="Genomic_DNA"/>
</dbReference>
<proteinExistence type="predicted"/>
<name>A0A401Q7C1_SCYTO</name>
<dbReference type="GO" id="GO:0006355">
    <property type="term" value="P:regulation of DNA-templated transcription"/>
    <property type="evidence" value="ECO:0007669"/>
    <property type="project" value="InterPro"/>
</dbReference>
<protein>
    <recommendedName>
        <fullName evidence="3">GATA-type domain-containing protein</fullName>
    </recommendedName>
</protein>
<comment type="caution">
    <text evidence="4">The sequence shown here is derived from an EMBL/GenBank/DDBJ whole genome shotgun (WGS) entry which is preliminary data.</text>
</comment>
<organism evidence="4 5">
    <name type="scientific">Scyliorhinus torazame</name>
    <name type="common">Cloudy catshark</name>
    <name type="synonym">Catulus torazame</name>
    <dbReference type="NCBI Taxonomy" id="75743"/>
    <lineage>
        <taxon>Eukaryota</taxon>
        <taxon>Metazoa</taxon>
        <taxon>Chordata</taxon>
        <taxon>Craniata</taxon>
        <taxon>Vertebrata</taxon>
        <taxon>Chondrichthyes</taxon>
        <taxon>Elasmobranchii</taxon>
        <taxon>Galeomorphii</taxon>
        <taxon>Galeoidea</taxon>
        <taxon>Carcharhiniformes</taxon>
        <taxon>Scyliorhinidae</taxon>
        <taxon>Scyliorhinus</taxon>
    </lineage>
</organism>
<evidence type="ECO:0000313" key="5">
    <source>
        <dbReference type="Proteomes" id="UP000288216"/>
    </source>
</evidence>
<dbReference type="InterPro" id="IPR013088">
    <property type="entry name" value="Znf_NHR/GATA"/>
</dbReference>
<keyword evidence="2" id="KW-0862">Zinc</keyword>
<dbReference type="GO" id="GO:0008270">
    <property type="term" value="F:zinc ion binding"/>
    <property type="evidence" value="ECO:0007669"/>
    <property type="project" value="UniProtKB-KW"/>
</dbReference>
<dbReference type="STRING" id="75743.A0A401Q7C1"/>
<dbReference type="GO" id="GO:0043565">
    <property type="term" value="F:sequence-specific DNA binding"/>
    <property type="evidence" value="ECO:0007669"/>
    <property type="project" value="InterPro"/>
</dbReference>
<evidence type="ECO:0000313" key="4">
    <source>
        <dbReference type="EMBL" id="GCB81269.1"/>
    </source>
</evidence>
<dbReference type="Gene3D" id="3.30.50.10">
    <property type="entry name" value="Erythroid Transcription Factor GATA-1, subunit A"/>
    <property type="match status" value="1"/>
</dbReference>
<dbReference type="AlphaFoldDB" id="A0A401Q7C1"/>
<reference evidence="4 5" key="1">
    <citation type="journal article" date="2018" name="Nat. Ecol. Evol.">
        <title>Shark genomes provide insights into elasmobranch evolution and the origin of vertebrates.</title>
        <authorList>
            <person name="Hara Y"/>
            <person name="Yamaguchi K"/>
            <person name="Onimaru K"/>
            <person name="Kadota M"/>
            <person name="Koyanagi M"/>
            <person name="Keeley SD"/>
            <person name="Tatsumi K"/>
            <person name="Tanaka K"/>
            <person name="Motone F"/>
            <person name="Kageyama Y"/>
            <person name="Nozu R"/>
            <person name="Adachi N"/>
            <person name="Nishimura O"/>
            <person name="Nakagawa R"/>
            <person name="Tanegashima C"/>
            <person name="Kiyatake I"/>
            <person name="Matsumoto R"/>
            <person name="Murakumo K"/>
            <person name="Nishida K"/>
            <person name="Terakita A"/>
            <person name="Kuratani S"/>
            <person name="Sato K"/>
            <person name="Hyodo S Kuraku.S."/>
        </authorList>
    </citation>
    <scope>NUCLEOTIDE SEQUENCE [LARGE SCALE GENOMIC DNA]</scope>
</reference>
<keyword evidence="5" id="KW-1185">Reference proteome</keyword>
<dbReference type="InterPro" id="IPR000679">
    <property type="entry name" value="Znf_GATA"/>
</dbReference>
<keyword evidence="2" id="KW-0479">Metal-binding</keyword>
<feature type="domain" description="GATA-type" evidence="3">
    <location>
        <begin position="10"/>
        <end position="40"/>
    </location>
</feature>
<gene>
    <name evidence="4" type="ORF">scyTo_0022782</name>
</gene>
<dbReference type="SUPFAM" id="SSF57716">
    <property type="entry name" value="Glucocorticoid receptor-like (DNA-binding domain)"/>
    <property type="match status" value="1"/>
</dbReference>
<sequence>MNGAAGFQKSAAGLTCESCHTTQSPQWYAWGPPNMQCRLCASCWIYWKKYGAVRLPKAATKPLRVQLVARPTLAQIMKELGEVAARSPAKPRIVKGTETNRTILNINRGVLSLLGKRTFNKQNGLE</sequence>
<accession>A0A401Q7C1</accession>